<gene>
    <name evidence="1" type="ORF">B0H66DRAFT_318481</name>
</gene>
<reference evidence="1" key="2">
    <citation type="submission" date="2023-06" db="EMBL/GenBank/DDBJ databases">
        <authorList>
            <consortium name="Lawrence Berkeley National Laboratory"/>
            <person name="Haridas S."/>
            <person name="Hensen N."/>
            <person name="Bonometti L."/>
            <person name="Westerberg I."/>
            <person name="Brannstrom I.O."/>
            <person name="Guillou S."/>
            <person name="Cros-Aarteil S."/>
            <person name="Calhoun S."/>
            <person name="Kuo A."/>
            <person name="Mondo S."/>
            <person name="Pangilinan J."/>
            <person name="Riley R."/>
            <person name="Labutti K."/>
            <person name="Andreopoulos B."/>
            <person name="Lipzen A."/>
            <person name="Chen C."/>
            <person name="Yanf M."/>
            <person name="Daum C."/>
            <person name="Ng V."/>
            <person name="Clum A."/>
            <person name="Steindorff A."/>
            <person name="Ohm R."/>
            <person name="Martin F."/>
            <person name="Silar P."/>
            <person name="Natvig D."/>
            <person name="Lalanne C."/>
            <person name="Gautier V."/>
            <person name="Ament-Velasquez S.L."/>
            <person name="Kruys A."/>
            <person name="Hutchinson M.I."/>
            <person name="Powell A.J."/>
            <person name="Barry K."/>
            <person name="Miller A.N."/>
            <person name="Grigoriev I.V."/>
            <person name="Debuchy R."/>
            <person name="Gladieux P."/>
            <person name="Thoren M.H."/>
            <person name="Johannesson H."/>
        </authorList>
    </citation>
    <scope>NUCLEOTIDE SEQUENCE</scope>
    <source>
        <strain evidence="1">CBS 118394</strain>
    </source>
</reference>
<evidence type="ECO:0000313" key="1">
    <source>
        <dbReference type="EMBL" id="KAK3314686.1"/>
    </source>
</evidence>
<keyword evidence="2" id="KW-1185">Reference proteome</keyword>
<sequence length="87" mass="9576">MFATLAGTYCIGCLLYVESICLSAKIIESVRDELLQGQPIISNRFAWQVAAAPTFCSALLCSSHLRPHYSTIGLVAMVWRASKKWPA</sequence>
<accession>A0AAE0M0H0</accession>
<dbReference type="Proteomes" id="UP001283341">
    <property type="component" value="Unassembled WGS sequence"/>
</dbReference>
<proteinExistence type="predicted"/>
<comment type="caution">
    <text evidence="1">The sequence shown here is derived from an EMBL/GenBank/DDBJ whole genome shotgun (WGS) entry which is preliminary data.</text>
</comment>
<dbReference type="EMBL" id="JAUEDM010000006">
    <property type="protein sequence ID" value="KAK3314686.1"/>
    <property type="molecule type" value="Genomic_DNA"/>
</dbReference>
<protein>
    <submittedName>
        <fullName evidence="1">Uncharacterized protein</fullName>
    </submittedName>
</protein>
<name>A0AAE0M0H0_9PEZI</name>
<dbReference type="AlphaFoldDB" id="A0AAE0M0H0"/>
<evidence type="ECO:0000313" key="2">
    <source>
        <dbReference type="Proteomes" id="UP001283341"/>
    </source>
</evidence>
<reference evidence="1" key="1">
    <citation type="journal article" date="2023" name="Mol. Phylogenet. Evol.">
        <title>Genome-scale phylogeny and comparative genomics of the fungal order Sordariales.</title>
        <authorList>
            <person name="Hensen N."/>
            <person name="Bonometti L."/>
            <person name="Westerberg I."/>
            <person name="Brannstrom I.O."/>
            <person name="Guillou S."/>
            <person name="Cros-Aarteil S."/>
            <person name="Calhoun S."/>
            <person name="Haridas S."/>
            <person name="Kuo A."/>
            <person name="Mondo S."/>
            <person name="Pangilinan J."/>
            <person name="Riley R."/>
            <person name="LaButti K."/>
            <person name="Andreopoulos B."/>
            <person name="Lipzen A."/>
            <person name="Chen C."/>
            <person name="Yan M."/>
            <person name="Daum C."/>
            <person name="Ng V."/>
            <person name="Clum A."/>
            <person name="Steindorff A."/>
            <person name="Ohm R.A."/>
            <person name="Martin F."/>
            <person name="Silar P."/>
            <person name="Natvig D.O."/>
            <person name="Lalanne C."/>
            <person name="Gautier V."/>
            <person name="Ament-Velasquez S.L."/>
            <person name="Kruys A."/>
            <person name="Hutchinson M.I."/>
            <person name="Powell A.J."/>
            <person name="Barry K."/>
            <person name="Miller A.N."/>
            <person name="Grigoriev I.V."/>
            <person name="Debuchy R."/>
            <person name="Gladieux P."/>
            <person name="Hiltunen Thoren M."/>
            <person name="Johannesson H."/>
        </authorList>
    </citation>
    <scope>NUCLEOTIDE SEQUENCE</scope>
    <source>
        <strain evidence="1">CBS 118394</strain>
    </source>
</reference>
<organism evidence="1 2">
    <name type="scientific">Apodospora peruviana</name>
    <dbReference type="NCBI Taxonomy" id="516989"/>
    <lineage>
        <taxon>Eukaryota</taxon>
        <taxon>Fungi</taxon>
        <taxon>Dikarya</taxon>
        <taxon>Ascomycota</taxon>
        <taxon>Pezizomycotina</taxon>
        <taxon>Sordariomycetes</taxon>
        <taxon>Sordariomycetidae</taxon>
        <taxon>Sordariales</taxon>
        <taxon>Lasiosphaeriaceae</taxon>
        <taxon>Apodospora</taxon>
    </lineage>
</organism>